<feature type="compositionally biased region" description="Basic residues" evidence="1">
    <location>
        <begin position="113"/>
        <end position="122"/>
    </location>
</feature>
<dbReference type="InterPro" id="IPR001346">
    <property type="entry name" value="Interferon_reg_fact_DNA-bd_dom"/>
</dbReference>
<feature type="region of interest" description="Disordered" evidence="1">
    <location>
        <begin position="113"/>
        <end position="147"/>
    </location>
</feature>
<gene>
    <name evidence="3" type="ORF">JTE90_010104</name>
</gene>
<organism evidence="3 4">
    <name type="scientific">Oedothorax gibbosus</name>
    <dbReference type="NCBI Taxonomy" id="931172"/>
    <lineage>
        <taxon>Eukaryota</taxon>
        <taxon>Metazoa</taxon>
        <taxon>Ecdysozoa</taxon>
        <taxon>Arthropoda</taxon>
        <taxon>Chelicerata</taxon>
        <taxon>Arachnida</taxon>
        <taxon>Araneae</taxon>
        <taxon>Araneomorphae</taxon>
        <taxon>Entelegynae</taxon>
        <taxon>Araneoidea</taxon>
        <taxon>Linyphiidae</taxon>
        <taxon>Erigoninae</taxon>
        <taxon>Oedothorax</taxon>
    </lineage>
</organism>
<evidence type="ECO:0000313" key="3">
    <source>
        <dbReference type="EMBL" id="KAG8179076.1"/>
    </source>
</evidence>
<accession>A0AAV6U569</accession>
<dbReference type="EMBL" id="JAFNEN010000651">
    <property type="protein sequence ID" value="KAG8179076.1"/>
    <property type="molecule type" value="Genomic_DNA"/>
</dbReference>
<reference evidence="3 4" key="1">
    <citation type="journal article" date="2022" name="Nat. Ecol. Evol.">
        <title>A masculinizing supergene underlies an exaggerated male reproductive morph in a spider.</title>
        <authorList>
            <person name="Hendrickx F."/>
            <person name="De Corte Z."/>
            <person name="Sonet G."/>
            <person name="Van Belleghem S.M."/>
            <person name="Kostlbacher S."/>
            <person name="Vangestel C."/>
        </authorList>
    </citation>
    <scope>NUCLEOTIDE SEQUENCE [LARGE SCALE GENOMIC DNA]</scope>
    <source>
        <strain evidence="3">W744_W776</strain>
    </source>
</reference>
<feature type="domain" description="IRF tryptophan pentad repeat" evidence="2">
    <location>
        <begin position="5"/>
        <end position="104"/>
    </location>
</feature>
<comment type="caution">
    <text evidence="3">The sequence shown here is derived from an EMBL/GenBank/DDBJ whole genome shotgun (WGS) entry which is preliminary data.</text>
</comment>
<dbReference type="PROSITE" id="PS51507">
    <property type="entry name" value="IRF_2"/>
    <property type="match status" value="1"/>
</dbReference>
<protein>
    <recommendedName>
        <fullName evidence="2">IRF tryptophan pentad repeat domain-containing protein</fullName>
    </recommendedName>
</protein>
<proteinExistence type="predicted"/>
<keyword evidence="4" id="KW-1185">Reference proteome</keyword>
<feature type="compositionally biased region" description="Low complexity" evidence="1">
    <location>
        <begin position="127"/>
        <end position="136"/>
    </location>
</feature>
<dbReference type="AlphaFoldDB" id="A0AAV6U569"/>
<dbReference type="Gene3D" id="1.10.10.10">
    <property type="entry name" value="Winged helix-like DNA-binding domain superfamily/Winged helix DNA-binding domain"/>
    <property type="match status" value="1"/>
</dbReference>
<sequence length="520" mass="60053">MGRKASQLIPFLIDALERQNYSNLKFEDPINWTFSLFLPQKSAKLEESCQLVLKGWFRVRRRRYRLNLDYTEAKQCFEAALRKSDFLELISKGRKQKQVYRFLDQNEIQEKKNLKRKNKKKLERYQGSGIAPSPGSSGYGSGSDHAEEVYEGEENLNLVHGLNHDHKYIKKSEIVIVSDDIPQSFGNANPSNRTEVLFHDGLNRIVETPGTTATSYYPVGPVEYIGMVTDPIAIERQTYEKEYERMVTHQTIAIERDTYEIEHDRMITDQTIAIGRQAYEKEYDDMVPVQAPIGNNEAQEFRNLQLGSVKDAAPCVEEVIPREKSLSYWDTLNPSRRTFENPYGNLDLSRPPDYLFSEEEDPPLQDPDKMDNNTQLSDVELNDDFVMNSEKHTKEEILTPTVPTNLDIFSYNTKLVKVYECRQIQNLPGMIMLTCEPKMKEFCTTDVTEIGGSRPQLIFDEATMELVSKCTIENLQLLSNDYLLFHYKLDFILEVCIQSLAIQYGAQRIEADSIFERGTE</sequence>
<dbReference type="GO" id="GO:0000976">
    <property type="term" value="F:transcription cis-regulatory region binding"/>
    <property type="evidence" value="ECO:0007669"/>
    <property type="project" value="InterPro"/>
</dbReference>
<dbReference type="Proteomes" id="UP000827092">
    <property type="component" value="Unassembled WGS sequence"/>
</dbReference>
<evidence type="ECO:0000259" key="2">
    <source>
        <dbReference type="PROSITE" id="PS51507"/>
    </source>
</evidence>
<name>A0AAV6U569_9ARAC</name>
<evidence type="ECO:0000256" key="1">
    <source>
        <dbReference type="SAM" id="MobiDB-lite"/>
    </source>
</evidence>
<evidence type="ECO:0000313" key="4">
    <source>
        <dbReference type="Proteomes" id="UP000827092"/>
    </source>
</evidence>
<dbReference type="InterPro" id="IPR036388">
    <property type="entry name" value="WH-like_DNA-bd_sf"/>
</dbReference>